<protein>
    <submittedName>
        <fullName evidence="1">P-II family nitrogen regulator</fullName>
    </submittedName>
</protein>
<dbReference type="AlphaFoldDB" id="A0A7T7XK73"/>
<organism evidence="1 2">
    <name type="scientific">Breznakiella homolactica</name>
    <dbReference type="NCBI Taxonomy" id="2798577"/>
    <lineage>
        <taxon>Bacteria</taxon>
        <taxon>Pseudomonadati</taxon>
        <taxon>Spirochaetota</taxon>
        <taxon>Spirochaetia</taxon>
        <taxon>Spirochaetales</taxon>
        <taxon>Breznakiellaceae</taxon>
        <taxon>Breznakiella</taxon>
    </lineage>
</organism>
<dbReference type="RefSeq" id="WP_215625235.1">
    <property type="nucleotide sequence ID" value="NZ_CP067089.2"/>
</dbReference>
<dbReference type="Proteomes" id="UP000595917">
    <property type="component" value="Chromosome"/>
</dbReference>
<dbReference type="GO" id="GO:0030234">
    <property type="term" value="F:enzyme regulator activity"/>
    <property type="evidence" value="ECO:0007669"/>
    <property type="project" value="InterPro"/>
</dbReference>
<dbReference type="InterPro" id="IPR011322">
    <property type="entry name" value="N-reg_PII-like_a/b"/>
</dbReference>
<dbReference type="EMBL" id="CP067089">
    <property type="protein sequence ID" value="QQO07929.1"/>
    <property type="molecule type" value="Genomic_DNA"/>
</dbReference>
<dbReference type="InterPro" id="IPR002187">
    <property type="entry name" value="N-reg_PII"/>
</dbReference>
<keyword evidence="2" id="KW-1185">Reference proteome</keyword>
<dbReference type="Pfam" id="PF00543">
    <property type="entry name" value="P-II"/>
    <property type="match status" value="1"/>
</dbReference>
<dbReference type="SMART" id="SM00938">
    <property type="entry name" value="P-II"/>
    <property type="match status" value="1"/>
</dbReference>
<dbReference type="SUPFAM" id="SSF54913">
    <property type="entry name" value="GlnB-like"/>
    <property type="match status" value="1"/>
</dbReference>
<accession>A0A7T7XK73</accession>
<sequence length="118" mass="12361">MKVCEGTFDLIVSIVKKGDAEVLMEHAKKAGAEGGTILNGRGTGIHEGMKIFGVAFQPEREVILILAERCHSDAVFKAIYTAGKLDVSGNGISFMVDVSKVAGIVHLPAVDFSGGGET</sequence>
<evidence type="ECO:0000313" key="2">
    <source>
        <dbReference type="Proteomes" id="UP000595917"/>
    </source>
</evidence>
<dbReference type="KEGG" id="bhc:JFL75_13385"/>
<dbReference type="GO" id="GO:0006808">
    <property type="term" value="P:regulation of nitrogen utilization"/>
    <property type="evidence" value="ECO:0007669"/>
    <property type="project" value="InterPro"/>
</dbReference>
<reference evidence="1" key="1">
    <citation type="submission" date="2021-01" db="EMBL/GenBank/DDBJ databases">
        <title>Description of Breznakiella homolactica.</title>
        <authorList>
            <person name="Song Y."/>
            <person name="Brune A."/>
        </authorList>
    </citation>
    <scope>NUCLEOTIDE SEQUENCE</scope>
    <source>
        <strain evidence="1">RmG30</strain>
    </source>
</reference>
<gene>
    <name evidence="1" type="ORF">JFL75_13385</name>
</gene>
<name>A0A7T7XK73_9SPIR</name>
<dbReference type="Gene3D" id="3.30.70.120">
    <property type="match status" value="1"/>
</dbReference>
<dbReference type="PROSITE" id="PS51343">
    <property type="entry name" value="PII_GLNB_DOM"/>
    <property type="match status" value="1"/>
</dbReference>
<proteinExistence type="predicted"/>
<evidence type="ECO:0000313" key="1">
    <source>
        <dbReference type="EMBL" id="QQO07929.1"/>
    </source>
</evidence>
<dbReference type="InterPro" id="IPR015867">
    <property type="entry name" value="N-reg_PII/ATP_PRibTrfase_C"/>
</dbReference>